<feature type="chain" id="PRO_5022126570" evidence="1">
    <location>
        <begin position="28"/>
        <end position="579"/>
    </location>
</feature>
<sequence length="579" mass="62224" precursor="true">MPAQSRCVLFLAGALLALTAGAVPAGAQVPSEGESAREPASVPAEKSGYLLVPNGPVSQEFDAGFSLYAAAWPLLETYPGQQFQSGLFGTWMHPLHDPQPEERLYNTIEGGLGWWRDTRFATATPKFIMGGVALNFSAWANGPGAGKGRDWAKPNGKEAVVQLSPRVLWPPDGLNLKQGTCGELFGYGYLPLPLIDPQPTTDGAPVPTGGQCWTLFLNAGNFKGPVAFFAPSFWSRPTIERPELAGLFLDAKPSKANRALQMETQFIPAVVATAEDGTRYARVARTLFPANRDGASVTVHKISSYRRAALWDAVEAWFAGGPPADGRIDAGQAVVHPFPGRGGATWRIFERGTPREDRIRLDWDAIATPTAFAEDAYGFRWNEDLTTSATVDGNPAVALPEYYRLGEDARGNPLWQPIKRGDVPASVRFDESALTTPGADRHDAYVTPLVAENPDGRDATGAGTDAATVWTTPGPAVGPFTARPGDGSEVTYHWYRFADQPAVLQAGLSDAEREVLQKRVELLHRHWTPDRDYLPPPTDGALSAGALAEIDPALLVTPPAGLEIGYVPIVTRQAAGPDR</sequence>
<dbReference type="Proteomes" id="UP000318741">
    <property type="component" value="Chromosome"/>
</dbReference>
<feature type="signal peptide" evidence="1">
    <location>
        <begin position="1"/>
        <end position="27"/>
    </location>
</feature>
<gene>
    <name evidence="2" type="ORF">CA12_13210</name>
</gene>
<evidence type="ECO:0000313" key="2">
    <source>
        <dbReference type="EMBL" id="QDT15238.1"/>
    </source>
</evidence>
<evidence type="ECO:0000313" key="3">
    <source>
        <dbReference type="Proteomes" id="UP000318741"/>
    </source>
</evidence>
<dbReference type="RefSeq" id="WP_207622163.1">
    <property type="nucleotide sequence ID" value="NZ_CP036265.1"/>
</dbReference>
<reference evidence="2 3" key="1">
    <citation type="submission" date="2019-02" db="EMBL/GenBank/DDBJ databases">
        <title>Deep-cultivation of Planctomycetes and their phenomic and genomic characterization uncovers novel biology.</title>
        <authorList>
            <person name="Wiegand S."/>
            <person name="Jogler M."/>
            <person name="Boedeker C."/>
            <person name="Pinto D."/>
            <person name="Vollmers J."/>
            <person name="Rivas-Marin E."/>
            <person name="Kohn T."/>
            <person name="Peeters S.H."/>
            <person name="Heuer A."/>
            <person name="Rast P."/>
            <person name="Oberbeckmann S."/>
            <person name="Bunk B."/>
            <person name="Jeske O."/>
            <person name="Meyerdierks A."/>
            <person name="Storesund J.E."/>
            <person name="Kallscheuer N."/>
            <person name="Luecker S."/>
            <person name="Lage O.M."/>
            <person name="Pohl T."/>
            <person name="Merkel B.J."/>
            <person name="Hornburger P."/>
            <person name="Mueller R.-W."/>
            <person name="Bruemmer F."/>
            <person name="Labrenz M."/>
            <person name="Spormann A.M."/>
            <person name="Op den Camp H."/>
            <person name="Overmann J."/>
            <person name="Amann R."/>
            <person name="Jetten M.S.M."/>
            <person name="Mascher T."/>
            <person name="Medema M.H."/>
            <person name="Devos D.P."/>
            <person name="Kaster A.-K."/>
            <person name="Ovreas L."/>
            <person name="Rohde M."/>
            <person name="Galperin M.Y."/>
            <person name="Jogler C."/>
        </authorList>
    </citation>
    <scope>NUCLEOTIDE SEQUENCE [LARGE SCALE GENOMIC DNA]</scope>
    <source>
        <strain evidence="2 3">CA12</strain>
    </source>
</reference>
<name>A0A517P783_9PLAN</name>
<keyword evidence="3" id="KW-1185">Reference proteome</keyword>
<accession>A0A517P783</accession>
<organism evidence="2 3">
    <name type="scientific">Alienimonas californiensis</name>
    <dbReference type="NCBI Taxonomy" id="2527989"/>
    <lineage>
        <taxon>Bacteria</taxon>
        <taxon>Pseudomonadati</taxon>
        <taxon>Planctomycetota</taxon>
        <taxon>Planctomycetia</taxon>
        <taxon>Planctomycetales</taxon>
        <taxon>Planctomycetaceae</taxon>
        <taxon>Alienimonas</taxon>
    </lineage>
</organism>
<protein>
    <submittedName>
        <fullName evidence="2">Uncharacterized protein</fullName>
    </submittedName>
</protein>
<dbReference type="KEGG" id="acaf:CA12_13210"/>
<dbReference type="EMBL" id="CP036265">
    <property type="protein sequence ID" value="QDT15238.1"/>
    <property type="molecule type" value="Genomic_DNA"/>
</dbReference>
<evidence type="ECO:0000256" key="1">
    <source>
        <dbReference type="SAM" id="SignalP"/>
    </source>
</evidence>
<keyword evidence="1" id="KW-0732">Signal</keyword>
<dbReference type="AlphaFoldDB" id="A0A517P783"/>
<proteinExistence type="predicted"/>